<dbReference type="SUPFAM" id="SSF53474">
    <property type="entry name" value="alpha/beta-Hydrolases"/>
    <property type="match status" value="1"/>
</dbReference>
<evidence type="ECO:0000256" key="3">
    <source>
        <dbReference type="SAM" id="Phobius"/>
    </source>
</evidence>
<keyword evidence="1" id="KW-0378">Hydrolase</keyword>
<protein>
    <recommendedName>
        <fullName evidence="6">Alpha/beta hydrolase fold-3 domain-containing protein</fullName>
    </recommendedName>
</protein>
<dbReference type="EMBL" id="DF973811">
    <property type="protein sequence ID" value="GAU40495.1"/>
    <property type="molecule type" value="Genomic_DNA"/>
</dbReference>
<dbReference type="GO" id="GO:0016787">
    <property type="term" value="F:hydrolase activity"/>
    <property type="evidence" value="ECO:0007669"/>
    <property type="project" value="UniProtKB-KW"/>
</dbReference>
<evidence type="ECO:0000256" key="1">
    <source>
        <dbReference type="ARBA" id="ARBA00022801"/>
    </source>
</evidence>
<proteinExistence type="predicted"/>
<keyword evidence="5" id="KW-1185">Reference proteome</keyword>
<evidence type="ECO:0000313" key="4">
    <source>
        <dbReference type="EMBL" id="GAU40495.1"/>
    </source>
</evidence>
<feature type="region of interest" description="Disordered" evidence="2">
    <location>
        <begin position="94"/>
        <end position="115"/>
    </location>
</feature>
<dbReference type="Proteomes" id="UP000242715">
    <property type="component" value="Unassembled WGS sequence"/>
</dbReference>
<reference evidence="5" key="1">
    <citation type="journal article" date="2017" name="Front. Plant Sci.">
        <title>Climate Clever Clovers: New Paradigm to Reduce the Environmental Footprint of Ruminants by Breeding Low Methanogenic Forages Utilizing Haplotype Variation.</title>
        <authorList>
            <person name="Kaur P."/>
            <person name="Appels R."/>
            <person name="Bayer P.E."/>
            <person name="Keeble-Gagnere G."/>
            <person name="Wang J."/>
            <person name="Hirakawa H."/>
            <person name="Shirasawa K."/>
            <person name="Vercoe P."/>
            <person name="Stefanova K."/>
            <person name="Durmic Z."/>
            <person name="Nichols P."/>
            <person name="Revell C."/>
            <person name="Isobe S.N."/>
            <person name="Edwards D."/>
            <person name="Erskine W."/>
        </authorList>
    </citation>
    <scope>NUCLEOTIDE SEQUENCE [LARGE SCALE GENOMIC DNA]</scope>
    <source>
        <strain evidence="5">cv. Daliak</strain>
    </source>
</reference>
<feature type="transmembrane region" description="Helical" evidence="3">
    <location>
        <begin position="200"/>
        <end position="220"/>
    </location>
</feature>
<evidence type="ECO:0000313" key="5">
    <source>
        <dbReference type="Proteomes" id="UP000242715"/>
    </source>
</evidence>
<keyword evidence="3" id="KW-0812">Transmembrane</keyword>
<gene>
    <name evidence="4" type="ORF">TSUD_189760</name>
</gene>
<name>A0A2Z6NX39_TRISU</name>
<keyword evidence="3" id="KW-1133">Transmembrane helix</keyword>
<accession>A0A2Z6NX39</accession>
<dbReference type="PANTHER" id="PTHR48081">
    <property type="entry name" value="AB HYDROLASE SUPERFAMILY PROTEIN C4A8.06C"/>
    <property type="match status" value="1"/>
</dbReference>
<feature type="region of interest" description="Disordered" evidence="2">
    <location>
        <begin position="1"/>
        <end position="42"/>
    </location>
</feature>
<dbReference type="InterPro" id="IPR050300">
    <property type="entry name" value="GDXG_lipolytic_enzyme"/>
</dbReference>
<dbReference type="PANTHER" id="PTHR48081:SF33">
    <property type="entry name" value="KYNURENINE FORMAMIDASE"/>
    <property type="match status" value="1"/>
</dbReference>
<evidence type="ECO:0008006" key="6">
    <source>
        <dbReference type="Google" id="ProtNLM"/>
    </source>
</evidence>
<sequence length="250" mass="27260">MPSQTLPITNLQLPNLSSSSSSSTTTMLLKDNNDDYDNDNDPSKSLLISPSFNNNNKIMSIKPLLSRSSSFNSIGGGVGVNSFNQKRRRRVASEDSLSFVSNGTSSNSNGSSSFGRDVRHVASETFLLTRLGLKLDLFLPRNSDGPKPVVAFITGGAWIIGYKAWGSLLGQQLSERDIIVACIDYSRYGDKYLSYNKENLFSLLVTSSILIALSLLNLFFSDTLIGAFGPDPPVFTTHHRASIHGIENLK</sequence>
<organism evidence="4 5">
    <name type="scientific">Trifolium subterraneum</name>
    <name type="common">Subterranean clover</name>
    <dbReference type="NCBI Taxonomy" id="3900"/>
    <lineage>
        <taxon>Eukaryota</taxon>
        <taxon>Viridiplantae</taxon>
        <taxon>Streptophyta</taxon>
        <taxon>Embryophyta</taxon>
        <taxon>Tracheophyta</taxon>
        <taxon>Spermatophyta</taxon>
        <taxon>Magnoliopsida</taxon>
        <taxon>eudicotyledons</taxon>
        <taxon>Gunneridae</taxon>
        <taxon>Pentapetalae</taxon>
        <taxon>rosids</taxon>
        <taxon>fabids</taxon>
        <taxon>Fabales</taxon>
        <taxon>Fabaceae</taxon>
        <taxon>Papilionoideae</taxon>
        <taxon>50 kb inversion clade</taxon>
        <taxon>NPAAA clade</taxon>
        <taxon>Hologalegina</taxon>
        <taxon>IRL clade</taxon>
        <taxon>Trifolieae</taxon>
        <taxon>Trifolium</taxon>
    </lineage>
</organism>
<feature type="compositionally biased region" description="Low complexity" evidence="2">
    <location>
        <begin position="96"/>
        <end position="115"/>
    </location>
</feature>
<feature type="compositionally biased region" description="Polar residues" evidence="2">
    <location>
        <begin position="1"/>
        <end position="16"/>
    </location>
</feature>
<dbReference type="OrthoDB" id="6495301at2759"/>
<feature type="compositionally biased region" description="Low complexity" evidence="2">
    <location>
        <begin position="17"/>
        <end position="26"/>
    </location>
</feature>
<evidence type="ECO:0000256" key="2">
    <source>
        <dbReference type="SAM" id="MobiDB-lite"/>
    </source>
</evidence>
<keyword evidence="3" id="KW-0472">Membrane</keyword>
<dbReference type="AlphaFoldDB" id="A0A2Z6NX39"/>
<dbReference type="InterPro" id="IPR029058">
    <property type="entry name" value="AB_hydrolase_fold"/>
</dbReference>
<dbReference type="Gene3D" id="3.40.50.1820">
    <property type="entry name" value="alpha/beta hydrolase"/>
    <property type="match status" value="1"/>
</dbReference>